<keyword evidence="5" id="KW-1185">Reference proteome</keyword>
<evidence type="ECO:0000313" key="3">
    <source>
        <dbReference type="EMBL" id="QPS01828.1"/>
    </source>
</evidence>
<dbReference type="GeneID" id="35767831"/>
<feature type="region of interest" description="Disordered" evidence="1">
    <location>
        <begin position="21"/>
        <end position="40"/>
    </location>
</feature>
<organism evidence="3 4">
    <name type="scientific">Aerococcus urinae</name>
    <dbReference type="NCBI Taxonomy" id="1376"/>
    <lineage>
        <taxon>Bacteria</taxon>
        <taxon>Bacillati</taxon>
        <taxon>Bacillota</taxon>
        <taxon>Bacilli</taxon>
        <taxon>Lactobacillales</taxon>
        <taxon>Aerococcaceae</taxon>
        <taxon>Aerococcus</taxon>
    </lineage>
</organism>
<reference evidence="3 4" key="1">
    <citation type="submission" date="2020-12" db="EMBL/GenBank/DDBJ databases">
        <title>FDA dAtabase for Regulatory Grade micrObial Sequences (FDA-ARGOS): Supporting development and validation of Infectious Disease Dx tests.</title>
        <authorList>
            <person name="Sproer C."/>
            <person name="Gronow S."/>
            <person name="Severitt S."/>
            <person name="Schroder I."/>
            <person name="Tallon L."/>
            <person name="Sadzewicz L."/>
            <person name="Zhao X."/>
            <person name="Boylan J."/>
            <person name="Ott S."/>
            <person name="Bowen H."/>
            <person name="Vavikolanu K."/>
            <person name="Mehta A."/>
            <person name="Aluvathingal J."/>
            <person name="Nadendla S."/>
            <person name="Lowell S."/>
            <person name="Myers T."/>
            <person name="Yan Y."/>
            <person name="Sichtig H."/>
        </authorList>
    </citation>
    <scope>NUCLEOTIDE SEQUENCE [LARGE SCALE GENOMIC DNA]</scope>
    <source>
        <strain evidence="3 4">FDAARGOS_911</strain>
    </source>
</reference>
<evidence type="ECO:0000313" key="4">
    <source>
        <dbReference type="Proteomes" id="UP000594771"/>
    </source>
</evidence>
<dbReference type="Proteomes" id="UP000594771">
    <property type="component" value="Chromosome"/>
</dbReference>
<dbReference type="AlphaFoldDB" id="A0A0X8FFQ4"/>
<evidence type="ECO:0000256" key="1">
    <source>
        <dbReference type="SAM" id="MobiDB-lite"/>
    </source>
</evidence>
<sequence length="79" mass="8912">MINQLEYRKANSEALLATAERVGREAGREEGIEVGRESERKSTIQKMITNGMTTDQIAVILDLPLEEVEKFLETSEDND</sequence>
<gene>
    <name evidence="3" type="ORF">I6G68_01770</name>
    <name evidence="2" type="ORF">ODY43_03090</name>
</gene>
<dbReference type="EMBL" id="JAOTML010000002">
    <property type="protein sequence ID" value="MCY3052965.1"/>
    <property type="molecule type" value="Genomic_DNA"/>
</dbReference>
<evidence type="ECO:0000313" key="2">
    <source>
        <dbReference type="EMBL" id="MCY3052965.1"/>
    </source>
</evidence>
<accession>A0A0X8FFQ4</accession>
<name>A0A0X8FFQ4_9LACT</name>
<evidence type="ECO:0000313" key="5">
    <source>
        <dbReference type="Proteomes" id="UP001069145"/>
    </source>
</evidence>
<dbReference type="Proteomes" id="UP001069145">
    <property type="component" value="Unassembled WGS sequence"/>
</dbReference>
<proteinExistence type="predicted"/>
<dbReference type="RefSeq" id="WP_060778897.1">
    <property type="nucleotide sequence ID" value="NZ_CAJHLF010000004.1"/>
</dbReference>
<evidence type="ECO:0008006" key="6">
    <source>
        <dbReference type="Google" id="ProtNLM"/>
    </source>
</evidence>
<protein>
    <recommendedName>
        <fullName evidence="6">Transposase</fullName>
    </recommendedName>
</protein>
<reference evidence="2" key="2">
    <citation type="submission" date="2022-09" db="EMBL/GenBank/DDBJ databases">
        <title>Aerococcus urinae taxonomy study.</title>
        <authorList>
            <person name="Christensen J."/>
            <person name="Senneby E."/>
        </authorList>
    </citation>
    <scope>NUCLEOTIDE SEQUENCE</scope>
    <source>
        <strain evidence="2">NLD-066-U95</strain>
    </source>
</reference>
<dbReference type="KEGG" id="aun:AWM73_08240"/>
<dbReference type="EMBL" id="CP065662">
    <property type="protein sequence ID" value="QPS01828.1"/>
    <property type="molecule type" value="Genomic_DNA"/>
</dbReference>